<evidence type="ECO:0000256" key="8">
    <source>
        <dbReference type="ARBA" id="ARBA00035655"/>
    </source>
</evidence>
<dbReference type="RefSeq" id="WP_109654111.1">
    <property type="nucleotide sequence ID" value="NZ_CP059090.1"/>
</dbReference>
<evidence type="ECO:0000313" key="10">
    <source>
        <dbReference type="EMBL" id="PWJ73879.1"/>
    </source>
</evidence>
<dbReference type="GO" id="GO:0005886">
    <property type="term" value="C:plasma membrane"/>
    <property type="evidence" value="ECO:0007669"/>
    <property type="project" value="UniProtKB-SubCell"/>
</dbReference>
<accession>A0ABD6XNF2</accession>
<keyword evidence="3" id="KW-1003">Cell membrane</keyword>
<keyword evidence="7 9" id="KW-0472">Membrane</keyword>
<proteinExistence type="inferred from homology"/>
<evidence type="ECO:0000256" key="3">
    <source>
        <dbReference type="ARBA" id="ARBA00022475"/>
    </source>
</evidence>
<evidence type="ECO:0000256" key="6">
    <source>
        <dbReference type="ARBA" id="ARBA00022989"/>
    </source>
</evidence>
<evidence type="ECO:0000256" key="9">
    <source>
        <dbReference type="SAM" id="Phobius"/>
    </source>
</evidence>
<dbReference type="PANTHER" id="PTHR30574">
    <property type="entry name" value="INNER MEMBRANE PROTEIN YEDE"/>
    <property type="match status" value="1"/>
</dbReference>
<evidence type="ECO:0000313" key="11">
    <source>
        <dbReference type="Proteomes" id="UP000245996"/>
    </source>
</evidence>
<feature type="transmembrane region" description="Helical" evidence="9">
    <location>
        <begin position="53"/>
        <end position="72"/>
    </location>
</feature>
<organism evidence="10 11">
    <name type="scientific">Enterobacter agglomerans</name>
    <name type="common">Erwinia herbicola</name>
    <name type="synonym">Pantoea agglomerans</name>
    <dbReference type="NCBI Taxonomy" id="549"/>
    <lineage>
        <taxon>Bacteria</taxon>
        <taxon>Pseudomonadati</taxon>
        <taxon>Pseudomonadota</taxon>
        <taxon>Gammaproteobacteria</taxon>
        <taxon>Enterobacterales</taxon>
        <taxon>Erwiniaceae</taxon>
        <taxon>Pantoea</taxon>
        <taxon>Pantoea agglomerans group</taxon>
    </lineage>
</organism>
<evidence type="ECO:0000256" key="7">
    <source>
        <dbReference type="ARBA" id="ARBA00023136"/>
    </source>
</evidence>
<comment type="similarity">
    <text evidence="8">Belongs to the TsuA/YedE (TC 9.B.102) family.</text>
</comment>
<dbReference type="Proteomes" id="UP000245996">
    <property type="component" value="Unassembled WGS sequence"/>
</dbReference>
<feature type="transmembrane region" description="Helical" evidence="9">
    <location>
        <begin position="116"/>
        <end position="137"/>
    </location>
</feature>
<keyword evidence="4" id="KW-0997">Cell inner membrane</keyword>
<protein>
    <recommendedName>
        <fullName evidence="12">YeeE/YedE family protein</fullName>
    </recommendedName>
</protein>
<feature type="transmembrane region" description="Helical" evidence="9">
    <location>
        <begin position="12"/>
        <end position="32"/>
    </location>
</feature>
<reference evidence="10 11" key="1">
    <citation type="submission" date="2018-05" db="EMBL/GenBank/DDBJ databases">
        <title>Genomic Encyclopedia of Type Strains, Phase IV (KMG-V): Genome sequencing to study the core and pangenomes of soil and plant-associated prokaryotes.</title>
        <authorList>
            <person name="Whitman W."/>
        </authorList>
    </citation>
    <scope>NUCLEOTIDE SEQUENCE [LARGE SCALE GENOMIC DNA]</scope>
    <source>
        <strain evidence="10 11">PNG 92-11</strain>
    </source>
</reference>
<evidence type="ECO:0000256" key="2">
    <source>
        <dbReference type="ARBA" id="ARBA00022448"/>
    </source>
</evidence>
<name>A0ABD6XNF2_ENTAG</name>
<evidence type="ECO:0000256" key="1">
    <source>
        <dbReference type="ARBA" id="ARBA00004429"/>
    </source>
</evidence>
<feature type="transmembrane region" description="Helical" evidence="9">
    <location>
        <begin position="84"/>
        <end position="104"/>
    </location>
</feature>
<dbReference type="EMBL" id="QGHE01000017">
    <property type="protein sequence ID" value="PWJ73879.1"/>
    <property type="molecule type" value="Genomic_DNA"/>
</dbReference>
<gene>
    <name evidence="10" type="ORF">C7430_1176</name>
</gene>
<keyword evidence="6 9" id="KW-1133">Transmembrane helix</keyword>
<sequence>MTIDSTHLTILQSLAGGILIGLAVCILLLFCGRIAGISGITGNLLNPAVRKKGWMLAFIIGMLLSPVVYRLFSPLPDSSIRVSWGVLIIAGLLVGIGTRLGSGCTSGHGVCGIARLSVRSLVATALFLLTGMLTVWLQGMPG</sequence>
<keyword evidence="2" id="KW-0813">Transport</keyword>
<evidence type="ECO:0000256" key="4">
    <source>
        <dbReference type="ARBA" id="ARBA00022519"/>
    </source>
</evidence>
<dbReference type="AlphaFoldDB" id="A0ABD6XNF2"/>
<evidence type="ECO:0000256" key="5">
    <source>
        <dbReference type="ARBA" id="ARBA00022692"/>
    </source>
</evidence>
<dbReference type="InterPro" id="IPR007272">
    <property type="entry name" value="Sulf_transp_TsuA/YedE"/>
</dbReference>
<keyword evidence="5 9" id="KW-0812">Transmembrane</keyword>
<comment type="caution">
    <text evidence="10">The sequence shown here is derived from an EMBL/GenBank/DDBJ whole genome shotgun (WGS) entry which is preliminary data.</text>
</comment>
<evidence type="ECO:0008006" key="12">
    <source>
        <dbReference type="Google" id="ProtNLM"/>
    </source>
</evidence>
<comment type="subcellular location">
    <subcellularLocation>
        <location evidence="1">Cell inner membrane</location>
        <topology evidence="1">Multi-pass membrane protein</topology>
    </subcellularLocation>
</comment>
<dbReference type="PANTHER" id="PTHR30574:SF1">
    <property type="entry name" value="SULPHUR TRANSPORT DOMAIN-CONTAINING PROTEIN"/>
    <property type="match status" value="1"/>
</dbReference>